<dbReference type="EMBL" id="BLVO01000012">
    <property type="protein sequence ID" value="GFM32640.1"/>
    <property type="molecule type" value="Genomic_DNA"/>
</dbReference>
<dbReference type="InterPro" id="IPR027417">
    <property type="entry name" value="P-loop_NTPase"/>
</dbReference>
<dbReference type="InterPro" id="IPR002197">
    <property type="entry name" value="HTH_Fis"/>
</dbReference>
<dbReference type="Pfam" id="PF02954">
    <property type="entry name" value="HTH_8"/>
    <property type="match status" value="1"/>
</dbReference>
<dbReference type="SMART" id="SM00382">
    <property type="entry name" value="AAA"/>
    <property type="match status" value="1"/>
</dbReference>
<dbReference type="Gene3D" id="3.30.450.20">
    <property type="entry name" value="PAS domain"/>
    <property type="match status" value="1"/>
</dbReference>
<dbReference type="Pfam" id="PF00158">
    <property type="entry name" value="Sigma54_activat"/>
    <property type="match status" value="1"/>
</dbReference>
<dbReference type="RefSeq" id="WP_243452075.1">
    <property type="nucleotide sequence ID" value="NZ_BLVO01000012.1"/>
</dbReference>
<dbReference type="Gene3D" id="1.10.8.60">
    <property type="match status" value="1"/>
</dbReference>
<dbReference type="InterPro" id="IPR058031">
    <property type="entry name" value="AAA_lid_NorR"/>
</dbReference>
<dbReference type="PANTHER" id="PTHR32071">
    <property type="entry name" value="TRANSCRIPTIONAL REGULATORY PROTEIN"/>
    <property type="match status" value="1"/>
</dbReference>
<evidence type="ECO:0000313" key="7">
    <source>
        <dbReference type="EMBL" id="GFM32640.1"/>
    </source>
</evidence>
<keyword evidence="1" id="KW-0547">Nucleotide-binding</keyword>
<dbReference type="InterPro" id="IPR025944">
    <property type="entry name" value="Sigma_54_int_dom_CS"/>
</dbReference>
<dbReference type="InterPro" id="IPR003593">
    <property type="entry name" value="AAA+_ATPase"/>
</dbReference>
<dbReference type="PRINTS" id="PR01590">
    <property type="entry name" value="HTHFIS"/>
</dbReference>
<comment type="caution">
    <text evidence="7">The sequence shown here is derived from an EMBL/GenBank/DDBJ whole genome shotgun (WGS) entry which is preliminary data.</text>
</comment>
<dbReference type="PROSITE" id="PS50045">
    <property type="entry name" value="SIGMA54_INTERACT_4"/>
    <property type="match status" value="1"/>
</dbReference>
<gene>
    <name evidence="7" type="ORF">DSM101010T_10050</name>
</gene>
<dbReference type="Pfam" id="PF08448">
    <property type="entry name" value="PAS_4"/>
    <property type="match status" value="1"/>
</dbReference>
<dbReference type="AlphaFoldDB" id="A0A7J0BG15"/>
<dbReference type="InterPro" id="IPR009057">
    <property type="entry name" value="Homeodomain-like_sf"/>
</dbReference>
<evidence type="ECO:0000256" key="5">
    <source>
        <dbReference type="SAM" id="MobiDB-lite"/>
    </source>
</evidence>
<dbReference type="GO" id="GO:0006355">
    <property type="term" value="P:regulation of DNA-templated transcription"/>
    <property type="evidence" value="ECO:0007669"/>
    <property type="project" value="InterPro"/>
</dbReference>
<dbReference type="Gene3D" id="3.40.50.300">
    <property type="entry name" value="P-loop containing nucleotide triphosphate hydrolases"/>
    <property type="match status" value="1"/>
</dbReference>
<feature type="compositionally biased region" description="Basic and acidic residues" evidence="5">
    <location>
        <begin position="462"/>
        <end position="497"/>
    </location>
</feature>
<keyword evidence="3" id="KW-0805">Transcription regulation</keyword>
<feature type="domain" description="Sigma-54 factor interaction" evidence="6">
    <location>
        <begin position="171"/>
        <end position="400"/>
    </location>
</feature>
<dbReference type="Proteomes" id="UP000503840">
    <property type="component" value="Unassembled WGS sequence"/>
</dbReference>
<dbReference type="SUPFAM" id="SSF52540">
    <property type="entry name" value="P-loop containing nucleoside triphosphate hydrolases"/>
    <property type="match status" value="1"/>
</dbReference>
<dbReference type="FunFam" id="3.40.50.300:FF:000006">
    <property type="entry name" value="DNA-binding transcriptional regulator NtrC"/>
    <property type="match status" value="1"/>
</dbReference>
<dbReference type="InterPro" id="IPR025662">
    <property type="entry name" value="Sigma_54_int_dom_ATP-bd_1"/>
</dbReference>
<dbReference type="Pfam" id="PF25601">
    <property type="entry name" value="AAA_lid_14"/>
    <property type="match status" value="1"/>
</dbReference>
<dbReference type="GO" id="GO:0005524">
    <property type="term" value="F:ATP binding"/>
    <property type="evidence" value="ECO:0007669"/>
    <property type="project" value="UniProtKB-KW"/>
</dbReference>
<dbReference type="SUPFAM" id="SSF46689">
    <property type="entry name" value="Homeodomain-like"/>
    <property type="match status" value="1"/>
</dbReference>
<dbReference type="InterPro" id="IPR013656">
    <property type="entry name" value="PAS_4"/>
</dbReference>
<sequence length="551" mass="59974">MANLTTGPPAEKAGNKNIPTPIPVITGLLHGSVAAASLLDGLPVGVALLDTERRVIRINSRGEALLGIGPDQACGLPCHHVIRSSRCFKDCPLAPGGPDGGLVEAVSTTCPISHDTDIIDRQRRKVPVRACVVPLHDEKGTHVGYMEVLEEVTACAAPAPSAAGDSELEGFISHSPAMQPLFSAMRIIAETDSTVLITGETGTGKDLLAEAIHKASGRASGPFVKVNCGALPEHLLESELFGHVRGAFTGAVSDKPGRFRLAAGGTLFLTEIGDLPLSLQVKLLTVLDDQCIHPLGATRPVTVDVRIIAATHRNLERMVQEGRFREDLLFRLNVVRLHVPPLREREGDVRLLLDHFLRRMASSGKRGVQSFTPEALKLLCEYDWPGNVRELRNIVEYAVHFSSGDTIGIPSIPKSVLDRIEQGPQLRAETSHPAQRSLPAPGSSYSAHDSAYGTSSTHSHTSGREQDEAESRQHNRQHEGQHGRQFDRRHDAERDNPAQRNDPVFLSWQDKERAMILDALERTGGRRQQAAELLGWSRSTLWRKLNSHGLV</sequence>
<dbReference type="CDD" id="cd00009">
    <property type="entry name" value="AAA"/>
    <property type="match status" value="1"/>
</dbReference>
<keyword evidence="8" id="KW-1185">Reference proteome</keyword>
<evidence type="ECO:0000313" key="8">
    <source>
        <dbReference type="Proteomes" id="UP000503840"/>
    </source>
</evidence>
<dbReference type="Gene3D" id="1.10.10.60">
    <property type="entry name" value="Homeodomain-like"/>
    <property type="match status" value="1"/>
</dbReference>
<protein>
    <submittedName>
        <fullName evidence="7">Sigma-54-dependent Fis family transcriptional regulator</fullName>
    </submittedName>
</protein>
<dbReference type="InterPro" id="IPR035965">
    <property type="entry name" value="PAS-like_dom_sf"/>
</dbReference>
<dbReference type="InterPro" id="IPR002078">
    <property type="entry name" value="Sigma_54_int"/>
</dbReference>
<dbReference type="InterPro" id="IPR000014">
    <property type="entry name" value="PAS"/>
</dbReference>
<evidence type="ECO:0000256" key="2">
    <source>
        <dbReference type="ARBA" id="ARBA00022840"/>
    </source>
</evidence>
<name>A0A7J0BG15_9BACT</name>
<dbReference type="PROSITE" id="PS00675">
    <property type="entry name" value="SIGMA54_INTERACT_1"/>
    <property type="match status" value="1"/>
</dbReference>
<organism evidence="7 8">
    <name type="scientific">Desulfovibrio subterraneus</name>
    <dbReference type="NCBI Taxonomy" id="2718620"/>
    <lineage>
        <taxon>Bacteria</taxon>
        <taxon>Pseudomonadati</taxon>
        <taxon>Thermodesulfobacteriota</taxon>
        <taxon>Desulfovibrionia</taxon>
        <taxon>Desulfovibrionales</taxon>
        <taxon>Desulfovibrionaceae</taxon>
        <taxon>Desulfovibrio</taxon>
    </lineage>
</organism>
<dbReference type="GO" id="GO:0043565">
    <property type="term" value="F:sequence-specific DNA binding"/>
    <property type="evidence" value="ECO:0007669"/>
    <property type="project" value="InterPro"/>
</dbReference>
<evidence type="ECO:0000256" key="4">
    <source>
        <dbReference type="ARBA" id="ARBA00023163"/>
    </source>
</evidence>
<keyword evidence="4" id="KW-0804">Transcription</keyword>
<accession>A0A7J0BG15</accession>
<evidence type="ECO:0000256" key="1">
    <source>
        <dbReference type="ARBA" id="ARBA00022741"/>
    </source>
</evidence>
<feature type="region of interest" description="Disordered" evidence="5">
    <location>
        <begin position="425"/>
        <end position="506"/>
    </location>
</feature>
<evidence type="ECO:0000256" key="3">
    <source>
        <dbReference type="ARBA" id="ARBA00023015"/>
    </source>
</evidence>
<evidence type="ECO:0000259" key="6">
    <source>
        <dbReference type="PROSITE" id="PS50045"/>
    </source>
</evidence>
<dbReference type="CDD" id="cd00130">
    <property type="entry name" value="PAS"/>
    <property type="match status" value="1"/>
</dbReference>
<proteinExistence type="predicted"/>
<dbReference type="SUPFAM" id="SSF55785">
    <property type="entry name" value="PYP-like sensor domain (PAS domain)"/>
    <property type="match status" value="1"/>
</dbReference>
<keyword evidence="2" id="KW-0067">ATP-binding</keyword>
<reference evidence="7 8" key="1">
    <citation type="submission" date="2020-05" db="EMBL/GenBank/DDBJ databases">
        <title>Draft genome sequence of Desulfovibrio sp. strain HN2T.</title>
        <authorList>
            <person name="Ueno A."/>
            <person name="Tamazawa S."/>
            <person name="Tamamura S."/>
            <person name="Murakami T."/>
            <person name="Kiyama T."/>
            <person name="Inomata H."/>
            <person name="Amano Y."/>
            <person name="Miyakawa K."/>
            <person name="Tamaki H."/>
            <person name="Naganuma T."/>
            <person name="Kaneko K."/>
        </authorList>
    </citation>
    <scope>NUCLEOTIDE SEQUENCE [LARGE SCALE GENOMIC DNA]</scope>
    <source>
        <strain evidence="7 8">HN2</strain>
    </source>
</reference>
<dbReference type="PROSITE" id="PS00688">
    <property type="entry name" value="SIGMA54_INTERACT_3"/>
    <property type="match status" value="1"/>
</dbReference>